<dbReference type="GO" id="GO:0006508">
    <property type="term" value="P:proteolysis"/>
    <property type="evidence" value="ECO:0007669"/>
    <property type="project" value="UniProtKB-KW"/>
</dbReference>
<dbReference type="InterPro" id="IPR050396">
    <property type="entry name" value="Glycosyltr_51/Transpeptidase"/>
</dbReference>
<keyword evidence="11" id="KW-0511">Multifunctional enzyme</keyword>
<dbReference type="GO" id="GO:0008955">
    <property type="term" value="F:peptidoglycan glycosyltransferase activity"/>
    <property type="evidence" value="ECO:0007669"/>
    <property type="project" value="UniProtKB-EC"/>
</dbReference>
<dbReference type="EC" id="2.4.99.28" evidence="13"/>
<dbReference type="GO" id="GO:0008658">
    <property type="term" value="F:penicillin binding"/>
    <property type="evidence" value="ECO:0007669"/>
    <property type="project" value="InterPro"/>
</dbReference>
<evidence type="ECO:0000259" key="15">
    <source>
        <dbReference type="Pfam" id="PF00905"/>
    </source>
</evidence>
<evidence type="ECO:0000256" key="3">
    <source>
        <dbReference type="ARBA" id="ARBA00022645"/>
    </source>
</evidence>
<reference evidence="17" key="1">
    <citation type="submission" date="2018-05" db="EMBL/GenBank/DDBJ databases">
        <authorList>
            <person name="Lanie J.A."/>
            <person name="Ng W.-L."/>
            <person name="Kazmierczak K.M."/>
            <person name="Andrzejewski T.M."/>
            <person name="Davidsen T.M."/>
            <person name="Wayne K.J."/>
            <person name="Tettelin H."/>
            <person name="Glass J.I."/>
            <person name="Rusch D."/>
            <person name="Podicherti R."/>
            <person name="Tsui H.-C.T."/>
            <person name="Winkler M.E."/>
        </authorList>
    </citation>
    <scope>NUCLEOTIDE SEQUENCE</scope>
</reference>
<keyword evidence="10" id="KW-0472">Membrane</keyword>
<evidence type="ECO:0000256" key="11">
    <source>
        <dbReference type="ARBA" id="ARBA00023268"/>
    </source>
</evidence>
<dbReference type="InterPro" id="IPR023346">
    <property type="entry name" value="Lysozyme-like_dom_sf"/>
</dbReference>
<dbReference type="Gene3D" id="3.40.710.10">
    <property type="entry name" value="DD-peptidase/beta-lactamase superfamily"/>
    <property type="match status" value="2"/>
</dbReference>
<dbReference type="Pfam" id="PF00912">
    <property type="entry name" value="Transgly"/>
    <property type="match status" value="1"/>
</dbReference>
<feature type="domain" description="Glycosyl transferase family 51" evidence="16">
    <location>
        <begin position="23"/>
        <end position="199"/>
    </location>
</feature>
<keyword evidence="3" id="KW-0121">Carboxypeptidase</keyword>
<dbReference type="SUPFAM" id="SSF56601">
    <property type="entry name" value="beta-lactamase/transpeptidase-like"/>
    <property type="match status" value="1"/>
</dbReference>
<evidence type="ECO:0000256" key="9">
    <source>
        <dbReference type="ARBA" id="ARBA00022984"/>
    </source>
</evidence>
<protein>
    <recommendedName>
        <fullName evidence="13">peptidoglycan glycosyltransferase</fullName>
        <ecNumber evidence="13">2.4.99.28</ecNumber>
    </recommendedName>
</protein>
<dbReference type="PANTHER" id="PTHR32282">
    <property type="entry name" value="BINDING PROTEIN TRANSPEPTIDASE, PUTATIVE-RELATED"/>
    <property type="match status" value="1"/>
</dbReference>
<keyword evidence="12" id="KW-0961">Cell wall biogenesis/degradation</keyword>
<evidence type="ECO:0000256" key="12">
    <source>
        <dbReference type="ARBA" id="ARBA00023316"/>
    </source>
</evidence>
<keyword evidence="2" id="KW-1003">Cell membrane</keyword>
<keyword evidence="8" id="KW-0133">Cell shape</keyword>
<keyword evidence="4" id="KW-0645">Protease</keyword>
<dbReference type="GO" id="GO:0005886">
    <property type="term" value="C:plasma membrane"/>
    <property type="evidence" value="ECO:0007669"/>
    <property type="project" value="UniProtKB-SubCell"/>
</dbReference>
<evidence type="ECO:0000256" key="4">
    <source>
        <dbReference type="ARBA" id="ARBA00022670"/>
    </source>
</evidence>
<dbReference type="InterPro" id="IPR036950">
    <property type="entry name" value="PBP_transglycosylase"/>
</dbReference>
<dbReference type="EMBL" id="UINC01001184">
    <property type="protein sequence ID" value="SUZ73631.1"/>
    <property type="molecule type" value="Genomic_DNA"/>
</dbReference>
<dbReference type="PANTHER" id="PTHR32282:SF11">
    <property type="entry name" value="PENICILLIN-BINDING PROTEIN 1B"/>
    <property type="match status" value="1"/>
</dbReference>
<evidence type="ECO:0000259" key="16">
    <source>
        <dbReference type="Pfam" id="PF00912"/>
    </source>
</evidence>
<keyword evidence="6" id="KW-0808">Transferase</keyword>
<evidence type="ECO:0000256" key="5">
    <source>
        <dbReference type="ARBA" id="ARBA00022676"/>
    </source>
</evidence>
<dbReference type="GO" id="GO:0030288">
    <property type="term" value="C:outer membrane-bounded periplasmic space"/>
    <property type="evidence" value="ECO:0007669"/>
    <property type="project" value="TreeGrafter"/>
</dbReference>
<dbReference type="AlphaFoldDB" id="A0A381Q2R5"/>
<evidence type="ECO:0000313" key="17">
    <source>
        <dbReference type="EMBL" id="SUZ73631.1"/>
    </source>
</evidence>
<proteinExistence type="predicted"/>
<dbReference type="SUPFAM" id="SSF53955">
    <property type="entry name" value="Lysozyme-like"/>
    <property type="match status" value="1"/>
</dbReference>
<organism evidence="17">
    <name type="scientific">marine metagenome</name>
    <dbReference type="NCBI Taxonomy" id="408172"/>
    <lineage>
        <taxon>unclassified sequences</taxon>
        <taxon>metagenomes</taxon>
        <taxon>ecological metagenomes</taxon>
    </lineage>
</organism>
<evidence type="ECO:0000256" key="6">
    <source>
        <dbReference type="ARBA" id="ARBA00022679"/>
    </source>
</evidence>
<accession>A0A381Q2R5</accession>
<comment type="catalytic activity">
    <reaction evidence="14">
        <text>[GlcNAc-(1-&gt;4)-Mur2Ac(oyl-L-Ala-gamma-D-Glu-L-Lys-D-Ala-D-Ala)](n)-di-trans,octa-cis-undecaprenyl diphosphate + beta-D-GlcNAc-(1-&gt;4)-Mur2Ac(oyl-L-Ala-gamma-D-Glu-L-Lys-D-Ala-D-Ala)-di-trans,octa-cis-undecaprenyl diphosphate = [GlcNAc-(1-&gt;4)-Mur2Ac(oyl-L-Ala-gamma-D-Glu-L-Lys-D-Ala-D-Ala)](n+1)-di-trans,octa-cis-undecaprenyl diphosphate + di-trans,octa-cis-undecaprenyl diphosphate + H(+)</text>
        <dbReference type="Rhea" id="RHEA:23708"/>
        <dbReference type="Rhea" id="RHEA-COMP:9602"/>
        <dbReference type="Rhea" id="RHEA-COMP:9603"/>
        <dbReference type="ChEBI" id="CHEBI:15378"/>
        <dbReference type="ChEBI" id="CHEBI:58405"/>
        <dbReference type="ChEBI" id="CHEBI:60033"/>
        <dbReference type="ChEBI" id="CHEBI:78435"/>
        <dbReference type="EC" id="2.4.99.28"/>
    </reaction>
</comment>
<dbReference type="GO" id="GO:0008360">
    <property type="term" value="P:regulation of cell shape"/>
    <property type="evidence" value="ECO:0007669"/>
    <property type="project" value="UniProtKB-KW"/>
</dbReference>
<dbReference type="GO" id="GO:0004180">
    <property type="term" value="F:carboxypeptidase activity"/>
    <property type="evidence" value="ECO:0007669"/>
    <property type="project" value="UniProtKB-KW"/>
</dbReference>
<evidence type="ECO:0000256" key="10">
    <source>
        <dbReference type="ARBA" id="ARBA00023136"/>
    </source>
</evidence>
<feature type="domain" description="Penicillin-binding protein transpeptidase" evidence="15">
    <location>
        <begin position="387"/>
        <end position="644"/>
    </location>
</feature>
<name>A0A381Q2R5_9ZZZZ</name>
<evidence type="ECO:0000256" key="14">
    <source>
        <dbReference type="ARBA" id="ARBA00049902"/>
    </source>
</evidence>
<dbReference type="GO" id="GO:0009252">
    <property type="term" value="P:peptidoglycan biosynthetic process"/>
    <property type="evidence" value="ECO:0007669"/>
    <property type="project" value="UniProtKB-KW"/>
</dbReference>
<evidence type="ECO:0000256" key="7">
    <source>
        <dbReference type="ARBA" id="ARBA00022801"/>
    </source>
</evidence>
<dbReference type="Gene3D" id="1.10.3810.10">
    <property type="entry name" value="Biosynthetic peptidoglycan transglycosylase-like"/>
    <property type="match status" value="1"/>
</dbReference>
<gene>
    <name evidence="17" type="ORF">METZ01_LOCUS26485</name>
</gene>
<keyword evidence="9" id="KW-0573">Peptidoglycan synthesis</keyword>
<evidence type="ECO:0000256" key="13">
    <source>
        <dbReference type="ARBA" id="ARBA00044770"/>
    </source>
</evidence>
<dbReference type="Pfam" id="PF00905">
    <property type="entry name" value="Transpeptidase"/>
    <property type="match status" value="1"/>
</dbReference>
<evidence type="ECO:0000256" key="1">
    <source>
        <dbReference type="ARBA" id="ARBA00004236"/>
    </source>
</evidence>
<keyword evidence="7" id="KW-0378">Hydrolase</keyword>
<comment type="subcellular location">
    <subcellularLocation>
        <location evidence="1">Cell membrane</location>
    </subcellularLocation>
</comment>
<evidence type="ECO:0000256" key="2">
    <source>
        <dbReference type="ARBA" id="ARBA00022475"/>
    </source>
</evidence>
<dbReference type="InterPro" id="IPR001264">
    <property type="entry name" value="Glyco_trans_51"/>
</dbReference>
<dbReference type="InterPro" id="IPR012338">
    <property type="entry name" value="Beta-lactam/transpept-like"/>
</dbReference>
<dbReference type="InterPro" id="IPR001460">
    <property type="entry name" value="PCN-bd_Tpept"/>
</dbReference>
<dbReference type="GO" id="GO:0071555">
    <property type="term" value="P:cell wall organization"/>
    <property type="evidence" value="ECO:0007669"/>
    <property type="project" value="UniProtKB-KW"/>
</dbReference>
<keyword evidence="5" id="KW-0328">Glycosyltransferase</keyword>
<sequence>MPEFEQLENPNTNLATQIISSDGEILGKYYFNDNRTPITYKELPSNLVNALIATEDERFYSHPGIDVRSTLRAIIFLNRRGGASTISQQLARQLFVGVRSRSFAQAVLQKAKEWVLALQIEKRYTKSEIIAMYLNIYDFNNNADGVRSAAKIYLNKTPDSLLIEDAAMLVGMLKNSSLYNPLRRPELVLERRNVVFQQMFRNEMISTNELDSLAQLPLNIDYSPESHREGLATYFRAYLQEFMNQWLRENTREDGSKYNLYRDGLRIYTTIDSRLQEIAEQSMDDHMKNLQSEFFAQNKEPDSLNPTPPFRDLREGQVDTLIKLSAMRSERWRKMRLSGNSDDEIWESFQLETPMKVFSWKGEIDTIMKPVDSIRYYKYFLRSSLMSMEPQTGHVKAWVGGFDFKHFQYDQVKQGRRQIGSTVKPFLYATAIDQLKLSPCHTLPDALYCIEPMKHGNIDAWCPKNSSDKYGQTRNLKNALANSINTVSARLMDQVGPKPVVTLMKKMGIKSYLPEVPSIALGTPDISLYELVGAYSTFVNKGIFIEPIFITRIEDKNGVPLFEVIPETRDVLSEEVAYVTLNLLEGVTNYGSGGRLRHAGLEESNYIYKNIITGYPYVFENAIAGKTGTTQNQSDGWFMGMVPNLVTGVWVGGEDRSVHFEDIAFGQGATMALPIWAQYMKNAYLHEDLNISSEDFPVPEIVSIPLDCASLRIDSADEKKDLKKLGF</sequence>
<evidence type="ECO:0000256" key="8">
    <source>
        <dbReference type="ARBA" id="ARBA00022960"/>
    </source>
</evidence>